<dbReference type="VEuPathDB" id="AmoebaDB:EHI8A_021290"/>
<feature type="transmembrane region" description="Helical" evidence="1">
    <location>
        <begin position="108"/>
        <end position="135"/>
    </location>
</feature>
<dbReference type="VEuPathDB" id="AmoebaDB:KM1_054420"/>
<dbReference type="VEuPathDB" id="AmoebaDB:EHI5A_004170"/>
<sequence>MWELNVYLNGVQYVIAPILYTFSFIGVLTFFCHKCNKQSVTFPYVVITLSYLIQTLSFSTSHVMQLYSSTTCVAYFLSRVVYICNFFIVSYTLFHWVKDFTEREVRVINLTVVGMGILILNIWFIGIVIAAFIALFIEGNDCISNNGNIETWNTWISTGSNMLLTIIVLAFGILIIQRYHNQISHFTSPDSKKSFLIYIFALLLLIIENLLRFIVHLYFPITKKYMNDILFQTMIHWLPDMVETITILVLWSSDEMSWQFNKEFEERMFANTEIILRNIRTEHSDLSALSFTSYQHSTLSYRDSTSSTTISLL</sequence>
<dbReference type="EMBL" id="BDEQ01000001">
    <property type="protein sequence ID" value="GAT91689.1"/>
    <property type="molecule type" value="Genomic_DNA"/>
</dbReference>
<feature type="transmembrane region" description="Helical" evidence="1">
    <location>
        <begin position="12"/>
        <end position="32"/>
    </location>
</feature>
<proteinExistence type="predicted"/>
<feature type="transmembrane region" description="Helical" evidence="1">
    <location>
        <begin position="234"/>
        <end position="252"/>
    </location>
</feature>
<keyword evidence="1" id="KW-0812">Transmembrane</keyword>
<accession>A0A5K1UA38</accession>
<gene>
    <name evidence="2" type="ORF">CL6EHI_148510</name>
</gene>
<evidence type="ECO:0000313" key="2">
    <source>
        <dbReference type="EMBL" id="GAT91689.1"/>
    </source>
</evidence>
<reference evidence="2 3" key="1">
    <citation type="submission" date="2016-05" db="EMBL/GenBank/DDBJ databases">
        <title>First whole genome sequencing of Entamoeba histolytica HM1:IMSS-clone-6.</title>
        <authorList>
            <person name="Mukherjee Avik.K."/>
            <person name="Izumyama S."/>
            <person name="Nakada-Tsukui K."/>
            <person name="Nozaki T."/>
        </authorList>
    </citation>
    <scope>NUCLEOTIDE SEQUENCE [LARGE SCALE GENOMIC DNA]</scope>
    <source>
        <strain evidence="2 3">HM1:IMSS clone 6</strain>
    </source>
</reference>
<dbReference type="AlphaFoldDB" id="A0A5K1UA38"/>
<feature type="transmembrane region" description="Helical" evidence="1">
    <location>
        <begin position="73"/>
        <end position="96"/>
    </location>
</feature>
<dbReference type="VEuPathDB" id="AmoebaDB:EHI_148510"/>
<feature type="transmembrane region" description="Helical" evidence="1">
    <location>
        <begin position="195"/>
        <end position="214"/>
    </location>
</feature>
<evidence type="ECO:0000256" key="1">
    <source>
        <dbReference type="SAM" id="Phobius"/>
    </source>
</evidence>
<name>A0A5K1UA38_ENTHI</name>
<evidence type="ECO:0008006" key="4">
    <source>
        <dbReference type="Google" id="ProtNLM"/>
    </source>
</evidence>
<feature type="transmembrane region" description="Helical" evidence="1">
    <location>
        <begin position="155"/>
        <end position="175"/>
    </location>
</feature>
<evidence type="ECO:0000313" key="3">
    <source>
        <dbReference type="Proteomes" id="UP000078387"/>
    </source>
</evidence>
<feature type="transmembrane region" description="Helical" evidence="1">
    <location>
        <begin position="44"/>
        <end position="67"/>
    </location>
</feature>
<organism evidence="2 3">
    <name type="scientific">Entamoeba histolytica</name>
    <dbReference type="NCBI Taxonomy" id="5759"/>
    <lineage>
        <taxon>Eukaryota</taxon>
        <taxon>Amoebozoa</taxon>
        <taxon>Evosea</taxon>
        <taxon>Archamoebae</taxon>
        <taxon>Mastigamoebida</taxon>
        <taxon>Entamoebidae</taxon>
        <taxon>Entamoeba</taxon>
    </lineage>
</organism>
<dbReference type="VEuPathDB" id="AmoebaDB:EHI7A_024200"/>
<dbReference type="Proteomes" id="UP000078387">
    <property type="component" value="Unassembled WGS sequence"/>
</dbReference>
<dbReference type="OMA" id="SCTSYQH"/>
<keyword evidence="1" id="KW-0472">Membrane</keyword>
<protein>
    <recommendedName>
        <fullName evidence="4">Serpentine receptor class gamma</fullName>
    </recommendedName>
</protein>
<comment type="caution">
    <text evidence="2">The sequence shown here is derived from an EMBL/GenBank/DDBJ whole genome shotgun (WGS) entry which is preliminary data.</text>
</comment>
<keyword evidence="1" id="KW-1133">Transmembrane helix</keyword>